<comment type="caution">
    <text evidence="1">The sequence shown here is derived from an EMBL/GenBank/DDBJ whole genome shotgun (WGS) entry which is preliminary data.</text>
</comment>
<proteinExistence type="predicted"/>
<reference evidence="1 2" key="1">
    <citation type="submission" date="2024-08" db="EMBL/GenBank/DDBJ databases">
        <title>Genome mining of Saccharopolyspora cebuensis PGLac3 from Nigerian medicinal plant.</title>
        <authorList>
            <person name="Ezeobiora C.E."/>
            <person name="Igbokwe N.H."/>
            <person name="Amin D.H."/>
            <person name="Mendie U.E."/>
        </authorList>
    </citation>
    <scope>NUCLEOTIDE SEQUENCE [LARGE SCALE GENOMIC DNA]</scope>
    <source>
        <strain evidence="1 2">PGLac3</strain>
    </source>
</reference>
<protein>
    <submittedName>
        <fullName evidence="1">Uncharacterized protein</fullName>
    </submittedName>
</protein>
<keyword evidence="2" id="KW-1185">Reference proteome</keyword>
<accession>A0ABV4CHP7</accession>
<sequence length="43" mass="4706">MPARVHHRLAAEIVAPLDQTCPVCHGPMIPVQGSDRWVCPRGC</sequence>
<dbReference type="RefSeq" id="WP_345365329.1">
    <property type="nucleotide sequence ID" value="NZ_BAABII010000013.1"/>
</dbReference>
<organism evidence="1 2">
    <name type="scientific">Saccharopolyspora cebuensis</name>
    <dbReference type="NCBI Taxonomy" id="418759"/>
    <lineage>
        <taxon>Bacteria</taxon>
        <taxon>Bacillati</taxon>
        <taxon>Actinomycetota</taxon>
        <taxon>Actinomycetes</taxon>
        <taxon>Pseudonocardiales</taxon>
        <taxon>Pseudonocardiaceae</taxon>
        <taxon>Saccharopolyspora</taxon>
    </lineage>
</organism>
<name>A0ABV4CHP7_9PSEU</name>
<evidence type="ECO:0000313" key="2">
    <source>
        <dbReference type="Proteomes" id="UP001564626"/>
    </source>
</evidence>
<dbReference type="EMBL" id="JBGEHV010000024">
    <property type="protein sequence ID" value="MEY8040620.1"/>
    <property type="molecule type" value="Genomic_DNA"/>
</dbReference>
<gene>
    <name evidence="1" type="ORF">AB8O55_14535</name>
</gene>
<evidence type="ECO:0000313" key="1">
    <source>
        <dbReference type="EMBL" id="MEY8040620.1"/>
    </source>
</evidence>
<dbReference type="Proteomes" id="UP001564626">
    <property type="component" value="Unassembled WGS sequence"/>
</dbReference>